<sequence length="256" mass="27538">MIHATAIVGEGAKLAADVEVGPYSIIGDHVEIGSGTKIGPHVVITGHTRIGKDNQIFQFASLGEVPQDKKFAGEPTRLEIGDRNVIRESCTLNVGTIQDVGVTKIGNDNWIMAYVHIAHDCQIGNNTIFANNASLAGHVHIDDFVILGGFTLVHQFCHVGAHVFTGMGSSIVQDVPPYVTVAGNPSKPHGINSEGLKRRGYSSEAIMQIKRAYKTLYRAGLTLEEAKRALSEQVIDCPELGIFLEFLAASSRGIVR</sequence>
<dbReference type="GO" id="GO:0008780">
    <property type="term" value="F:acyl-[acyl-carrier-protein]-UDP-N-acetylglucosamine O-acyltransferase activity"/>
    <property type="evidence" value="ECO:0007669"/>
    <property type="project" value="UniProtKB-UniRule"/>
</dbReference>
<comment type="similarity">
    <text evidence="6">Belongs to the transferase hexapeptide repeat family. LpxA subfamily.</text>
</comment>
<dbReference type="UniPathway" id="UPA00359">
    <property type="reaction ID" value="UER00477"/>
</dbReference>
<protein>
    <recommendedName>
        <fullName evidence="6">Acyl-[acyl-carrier-protein]--UDP-N-acetylglucosamine O-acyltransferase</fullName>
        <shortName evidence="6">UDP-N-acetylglucosamine acyltransferase</shortName>
        <ecNumber evidence="6">2.3.1.129</ecNumber>
    </recommendedName>
</protein>
<dbReference type="NCBIfam" id="TIGR01852">
    <property type="entry name" value="lipid_A_lpxA"/>
    <property type="match status" value="1"/>
</dbReference>
<dbReference type="EC" id="2.3.1.129" evidence="6"/>
<dbReference type="GO" id="GO:0009245">
    <property type="term" value="P:lipid A biosynthetic process"/>
    <property type="evidence" value="ECO:0007669"/>
    <property type="project" value="UniProtKB-UniRule"/>
</dbReference>
<dbReference type="Pfam" id="PF13720">
    <property type="entry name" value="Acetyltransf_11"/>
    <property type="match status" value="1"/>
</dbReference>
<name>A0A4R3YG51_9PROT</name>
<evidence type="ECO:0000259" key="7">
    <source>
        <dbReference type="Pfam" id="PF13720"/>
    </source>
</evidence>
<dbReference type="AlphaFoldDB" id="A0A4R3YG51"/>
<dbReference type="GO" id="GO:0005737">
    <property type="term" value="C:cytoplasm"/>
    <property type="evidence" value="ECO:0007669"/>
    <property type="project" value="UniProtKB-SubCell"/>
</dbReference>
<keyword evidence="6" id="KW-0677">Repeat</keyword>
<dbReference type="RefSeq" id="WP_124947843.1">
    <property type="nucleotide sequence ID" value="NZ_BHVT01000073.1"/>
</dbReference>
<dbReference type="PANTHER" id="PTHR43480:SF1">
    <property type="entry name" value="ACYL-[ACYL-CARRIER-PROTEIN]--UDP-N-ACETYLGLUCOSAMINE O-ACYLTRANSFERASE, MITOCHONDRIAL-RELATED"/>
    <property type="match status" value="1"/>
</dbReference>
<dbReference type="EMBL" id="SMCO01000001">
    <property type="protein sequence ID" value="TCV90188.1"/>
    <property type="molecule type" value="Genomic_DNA"/>
</dbReference>
<keyword evidence="2 6" id="KW-0441">Lipid A biosynthesis</keyword>
<evidence type="ECO:0000256" key="4">
    <source>
        <dbReference type="ARBA" id="ARBA00023098"/>
    </source>
</evidence>
<accession>A0A4R3YG51</accession>
<proteinExistence type="inferred from homology"/>
<dbReference type="Gene3D" id="2.160.10.10">
    <property type="entry name" value="Hexapeptide repeat proteins"/>
    <property type="match status" value="1"/>
</dbReference>
<evidence type="ECO:0000256" key="3">
    <source>
        <dbReference type="ARBA" id="ARBA00022679"/>
    </source>
</evidence>
<evidence type="ECO:0000256" key="2">
    <source>
        <dbReference type="ARBA" id="ARBA00022556"/>
    </source>
</evidence>
<dbReference type="InterPro" id="IPR029098">
    <property type="entry name" value="Acetyltransf_C"/>
</dbReference>
<keyword evidence="5 6" id="KW-0012">Acyltransferase</keyword>
<comment type="pathway">
    <text evidence="6">Glycolipid biosynthesis; lipid IV(A) biosynthesis; lipid IV(A) from (3R)-3-hydroxytetradecanoyl-[acyl-carrier-protein] and UDP-N-acetyl-alpha-D-glucosamine: step 1/6.</text>
</comment>
<keyword evidence="9" id="KW-1185">Reference proteome</keyword>
<reference evidence="8 9" key="1">
    <citation type="submission" date="2019-03" db="EMBL/GenBank/DDBJ databases">
        <title>Genomic Encyclopedia of Type Strains, Phase IV (KMG-IV): sequencing the most valuable type-strain genomes for metagenomic binning, comparative biology and taxonomic classification.</title>
        <authorList>
            <person name="Goeker M."/>
        </authorList>
    </citation>
    <scope>NUCLEOTIDE SEQUENCE [LARGE SCALE GENOMIC DNA]</scope>
    <source>
        <strain evidence="8 9">DSM 100309</strain>
    </source>
</reference>
<dbReference type="InterPro" id="IPR010137">
    <property type="entry name" value="Lipid_A_LpxA"/>
</dbReference>
<evidence type="ECO:0000256" key="5">
    <source>
        <dbReference type="ARBA" id="ARBA00023315"/>
    </source>
</evidence>
<keyword evidence="4 6" id="KW-0443">Lipid metabolism</keyword>
<dbReference type="Proteomes" id="UP000295367">
    <property type="component" value="Unassembled WGS sequence"/>
</dbReference>
<dbReference type="PIRSF" id="PIRSF000456">
    <property type="entry name" value="UDP-GlcNAc_acltr"/>
    <property type="match status" value="1"/>
</dbReference>
<comment type="catalytic activity">
    <reaction evidence="6">
        <text>a (3R)-hydroxyacyl-[ACP] + UDP-N-acetyl-alpha-D-glucosamine = a UDP-3-O-[(3R)-3-hydroxyacyl]-N-acetyl-alpha-D-glucosamine + holo-[ACP]</text>
        <dbReference type="Rhea" id="RHEA:67812"/>
        <dbReference type="Rhea" id="RHEA-COMP:9685"/>
        <dbReference type="Rhea" id="RHEA-COMP:9945"/>
        <dbReference type="ChEBI" id="CHEBI:57705"/>
        <dbReference type="ChEBI" id="CHEBI:64479"/>
        <dbReference type="ChEBI" id="CHEBI:78827"/>
        <dbReference type="ChEBI" id="CHEBI:173225"/>
        <dbReference type="EC" id="2.3.1.129"/>
    </reaction>
</comment>
<evidence type="ECO:0000256" key="1">
    <source>
        <dbReference type="ARBA" id="ARBA00022516"/>
    </source>
</evidence>
<dbReference type="GO" id="GO:0016020">
    <property type="term" value="C:membrane"/>
    <property type="evidence" value="ECO:0007669"/>
    <property type="project" value="GOC"/>
</dbReference>
<dbReference type="InterPro" id="IPR011004">
    <property type="entry name" value="Trimer_LpxA-like_sf"/>
</dbReference>
<dbReference type="Pfam" id="PF00132">
    <property type="entry name" value="Hexapep"/>
    <property type="match status" value="2"/>
</dbReference>
<dbReference type="InterPro" id="IPR001451">
    <property type="entry name" value="Hexapep"/>
</dbReference>
<comment type="subcellular location">
    <subcellularLocation>
        <location evidence="6">Cytoplasm</location>
    </subcellularLocation>
</comment>
<keyword evidence="3 6" id="KW-0808">Transferase</keyword>
<evidence type="ECO:0000313" key="8">
    <source>
        <dbReference type="EMBL" id="TCV90188.1"/>
    </source>
</evidence>
<evidence type="ECO:0000256" key="6">
    <source>
        <dbReference type="HAMAP-Rule" id="MF_00387"/>
    </source>
</evidence>
<dbReference type="HAMAP" id="MF_00387">
    <property type="entry name" value="LpxA"/>
    <property type="match status" value="1"/>
</dbReference>
<dbReference type="NCBIfam" id="NF003657">
    <property type="entry name" value="PRK05289.1"/>
    <property type="match status" value="1"/>
</dbReference>
<dbReference type="InterPro" id="IPR037157">
    <property type="entry name" value="Acetyltransf_C_sf"/>
</dbReference>
<dbReference type="PANTHER" id="PTHR43480">
    <property type="entry name" value="ACYL-[ACYL-CARRIER-PROTEIN]--UDP-N-ACETYLGLUCOSAMINE O-ACYLTRANSFERASE"/>
    <property type="match status" value="1"/>
</dbReference>
<comment type="caution">
    <text evidence="8">The sequence shown here is derived from an EMBL/GenBank/DDBJ whole genome shotgun (WGS) entry which is preliminary data.</text>
</comment>
<feature type="domain" description="UDP N-acetylglucosamine O-acyltransferase C-terminal" evidence="7">
    <location>
        <begin position="174"/>
        <end position="255"/>
    </location>
</feature>
<dbReference type="CDD" id="cd03351">
    <property type="entry name" value="LbH_UDP-GlcNAc_AT"/>
    <property type="match status" value="1"/>
</dbReference>
<dbReference type="SUPFAM" id="SSF51161">
    <property type="entry name" value="Trimeric LpxA-like enzymes"/>
    <property type="match status" value="1"/>
</dbReference>
<comment type="subunit">
    <text evidence="6">Homotrimer.</text>
</comment>
<keyword evidence="6" id="KW-0963">Cytoplasm</keyword>
<comment type="function">
    <text evidence="6">Involved in the biosynthesis of lipid A, a phosphorylated glycolipid that anchors the lipopolysaccharide to the outer membrane of the cell.</text>
</comment>
<evidence type="ECO:0000313" key="9">
    <source>
        <dbReference type="Proteomes" id="UP000295367"/>
    </source>
</evidence>
<gene>
    <name evidence="6" type="primary">lpxA</name>
    <name evidence="8" type="ORF">EDC63_101155</name>
</gene>
<dbReference type="OrthoDB" id="9807278at2"/>
<organism evidence="8 9">
    <name type="scientific">Sulfurirhabdus autotrophica</name>
    <dbReference type="NCBI Taxonomy" id="1706046"/>
    <lineage>
        <taxon>Bacteria</taxon>
        <taxon>Pseudomonadati</taxon>
        <taxon>Pseudomonadota</taxon>
        <taxon>Betaproteobacteria</taxon>
        <taxon>Nitrosomonadales</taxon>
        <taxon>Sulfuricellaceae</taxon>
        <taxon>Sulfurirhabdus</taxon>
    </lineage>
</organism>
<keyword evidence="1 6" id="KW-0444">Lipid biosynthesis</keyword>
<dbReference type="Gene3D" id="1.20.1180.10">
    <property type="entry name" value="Udp N-acetylglucosamine O-acyltransferase, C-terminal domain"/>
    <property type="match status" value="1"/>
</dbReference>